<reference evidence="1 2" key="1">
    <citation type="submission" date="2024-04" db="EMBL/GenBank/DDBJ databases">
        <title>Tritrichomonas musculus Genome.</title>
        <authorList>
            <person name="Alves-Ferreira E."/>
            <person name="Grigg M."/>
            <person name="Lorenzi H."/>
            <person name="Galac M."/>
        </authorList>
    </citation>
    <scope>NUCLEOTIDE SEQUENCE [LARGE SCALE GENOMIC DNA]</scope>
    <source>
        <strain evidence="1 2">EAF2021</strain>
    </source>
</reference>
<organism evidence="1 2">
    <name type="scientific">Tritrichomonas musculus</name>
    <dbReference type="NCBI Taxonomy" id="1915356"/>
    <lineage>
        <taxon>Eukaryota</taxon>
        <taxon>Metamonada</taxon>
        <taxon>Parabasalia</taxon>
        <taxon>Tritrichomonadida</taxon>
        <taxon>Tritrichomonadidae</taxon>
        <taxon>Tritrichomonas</taxon>
    </lineage>
</organism>
<dbReference type="EMBL" id="JAPFFF010000059">
    <property type="protein sequence ID" value="KAK8837572.1"/>
    <property type="molecule type" value="Genomic_DNA"/>
</dbReference>
<accession>A0ABR2GW22</accession>
<protein>
    <submittedName>
        <fullName evidence="1">Uncharacterized protein</fullName>
    </submittedName>
</protein>
<evidence type="ECO:0000313" key="2">
    <source>
        <dbReference type="Proteomes" id="UP001470230"/>
    </source>
</evidence>
<proteinExistence type="predicted"/>
<dbReference type="Proteomes" id="UP001470230">
    <property type="component" value="Unassembled WGS sequence"/>
</dbReference>
<keyword evidence="2" id="KW-1185">Reference proteome</keyword>
<gene>
    <name evidence="1" type="ORF">M9Y10_036572</name>
</gene>
<sequence>MSVSDYDDVMIEDEDDEMIIGDEDEDDHFLAEPTSIDDVPLLLNLNHFFQPQIMQFNEIAPTFKVSTVDSTLNLDIPSDCLPSSLQMVCGYYLSPILIHLTLIFKSANWKFL</sequence>
<comment type="caution">
    <text evidence="1">The sequence shown here is derived from an EMBL/GenBank/DDBJ whole genome shotgun (WGS) entry which is preliminary data.</text>
</comment>
<evidence type="ECO:0000313" key="1">
    <source>
        <dbReference type="EMBL" id="KAK8837572.1"/>
    </source>
</evidence>
<name>A0ABR2GW22_9EUKA</name>